<dbReference type="InterPro" id="IPR013083">
    <property type="entry name" value="Znf_RING/FYVE/PHD"/>
</dbReference>
<dbReference type="GO" id="GO:0008270">
    <property type="term" value="F:zinc ion binding"/>
    <property type="evidence" value="ECO:0007669"/>
    <property type="project" value="UniProtKB-KW"/>
</dbReference>
<dbReference type="RefSeq" id="XP_027360441.1">
    <property type="nucleotide sequence ID" value="XM_027504640.1"/>
</dbReference>
<keyword evidence="1" id="KW-0479">Metal-binding</keyword>
<dbReference type="InterPro" id="IPR001841">
    <property type="entry name" value="Znf_RING"/>
</dbReference>
<dbReference type="Pfam" id="PF00569">
    <property type="entry name" value="ZZ"/>
    <property type="match status" value="1"/>
</dbReference>
<dbReference type="Pfam" id="PF13920">
    <property type="entry name" value="zf-C3HC4_3"/>
    <property type="match status" value="1"/>
</dbReference>
<dbReference type="PROSITE" id="PS01357">
    <property type="entry name" value="ZF_ZZ_1"/>
    <property type="match status" value="1"/>
</dbReference>
<dbReference type="SMART" id="SM00184">
    <property type="entry name" value="RING"/>
    <property type="match status" value="2"/>
</dbReference>
<evidence type="ECO:0000256" key="1">
    <source>
        <dbReference type="ARBA" id="ARBA00022723"/>
    </source>
</evidence>
<feature type="domain" description="ZZ-type" evidence="7">
    <location>
        <begin position="309"/>
        <end position="368"/>
    </location>
</feature>
<dbReference type="PROSITE" id="PS00518">
    <property type="entry name" value="ZF_RING_1"/>
    <property type="match status" value="1"/>
</dbReference>
<keyword evidence="8" id="KW-1185">Reference proteome</keyword>
<gene>
    <name evidence="9" type="primary">LOC113868764</name>
</gene>
<dbReference type="InterPro" id="IPR027370">
    <property type="entry name" value="Znf-RING_euk"/>
</dbReference>
<dbReference type="PANTHER" id="PTHR15898:SF13">
    <property type="entry name" value="BIFUNCTIONAL APOPTOSIS REGULATOR"/>
    <property type="match status" value="1"/>
</dbReference>
<evidence type="ECO:0000256" key="5">
    <source>
        <dbReference type="SAM" id="MobiDB-lite"/>
    </source>
</evidence>
<keyword evidence="2 4" id="KW-0863">Zinc-finger</keyword>
<evidence type="ECO:0000313" key="8">
    <source>
        <dbReference type="Proteomes" id="UP000694853"/>
    </source>
</evidence>
<sequence>MENNALKDENEHQEIFEPFVCCVCLDLLHKPIVLSCGHISCFWCVHKSMSGLHESHCPICRHPYYHFPTICQMLHYLLLKIYPDAYRRREKEMLEKEEDMGCFSPQFDACTCGSQVVSDHPGISPSCNIKNSVSNSCSIESFGSMEQSGSATHKGDEDSQGTTIYSEHSSDRTPEVIGTPDDEKKLRNNDHNQQEILIADVMCTMCKQLLFHPVVLNCGHVYCETCIINVAEEMLRCHVCQSPHPRGLPRVCLTLDHFLAERFPNEYAQRRDAIQLAQIKVKPETTSCSLHNGKGGTISPWSDPRLNTHVGVGCDFCGMYPITGDRYRCLDCKEQIGFDLCGDCYKTSSKLPGRFNQQHTPEHRFELQ</sequence>
<reference evidence="8" key="1">
    <citation type="journal article" date="2019" name="Toxins">
        <title>Detection of Abrin-Like and Prepropulchellin-Like Toxin Genes and Transcripts Using Whole Genome Sequencing and Full-Length Transcript Sequencing of Abrus precatorius.</title>
        <authorList>
            <person name="Hovde B.T."/>
            <person name="Daligault H.E."/>
            <person name="Hanschen E.R."/>
            <person name="Kunde Y.A."/>
            <person name="Johnson M.B."/>
            <person name="Starkenburg S.R."/>
            <person name="Johnson S.L."/>
        </authorList>
    </citation>
    <scope>NUCLEOTIDE SEQUENCE [LARGE SCALE GENOMIC DNA]</scope>
</reference>
<dbReference type="SMART" id="SM00291">
    <property type="entry name" value="ZnF_ZZ"/>
    <property type="match status" value="1"/>
</dbReference>
<accession>A0A8B8LVN2</accession>
<dbReference type="Gene3D" id="3.30.60.90">
    <property type="match status" value="1"/>
</dbReference>
<dbReference type="Proteomes" id="UP000694853">
    <property type="component" value="Unplaced"/>
</dbReference>
<dbReference type="GeneID" id="113868764"/>
<dbReference type="FunFam" id="3.30.60.90:FF:000014">
    <property type="entry name" value="E3 ubiquitin-protein ligase PRT1"/>
    <property type="match status" value="1"/>
</dbReference>
<feature type="domain" description="RING-type" evidence="6">
    <location>
        <begin position="21"/>
        <end position="61"/>
    </location>
</feature>
<evidence type="ECO:0000256" key="3">
    <source>
        <dbReference type="ARBA" id="ARBA00022833"/>
    </source>
</evidence>
<reference evidence="9" key="2">
    <citation type="submission" date="2025-08" db="UniProtKB">
        <authorList>
            <consortium name="RefSeq"/>
        </authorList>
    </citation>
    <scope>IDENTIFICATION</scope>
    <source>
        <tissue evidence="9">Young leaves</tissue>
    </source>
</reference>
<dbReference type="SUPFAM" id="SSF57850">
    <property type="entry name" value="RING/U-box"/>
    <property type="match status" value="3"/>
</dbReference>
<proteinExistence type="predicted"/>
<evidence type="ECO:0000259" key="7">
    <source>
        <dbReference type="PROSITE" id="PS50135"/>
    </source>
</evidence>
<dbReference type="OrthoDB" id="6270329at2759"/>
<dbReference type="GO" id="GO:0061630">
    <property type="term" value="F:ubiquitin protein ligase activity"/>
    <property type="evidence" value="ECO:0007669"/>
    <property type="project" value="TreeGrafter"/>
</dbReference>
<keyword evidence="3" id="KW-0862">Zinc</keyword>
<dbReference type="InterPro" id="IPR000433">
    <property type="entry name" value="Znf_ZZ"/>
</dbReference>
<name>A0A8B8LVN2_ABRPR</name>
<dbReference type="AlphaFoldDB" id="A0A8B8LVN2"/>
<organism evidence="8 9">
    <name type="scientific">Abrus precatorius</name>
    <name type="common">Indian licorice</name>
    <name type="synonym">Glycine abrus</name>
    <dbReference type="NCBI Taxonomy" id="3816"/>
    <lineage>
        <taxon>Eukaryota</taxon>
        <taxon>Viridiplantae</taxon>
        <taxon>Streptophyta</taxon>
        <taxon>Embryophyta</taxon>
        <taxon>Tracheophyta</taxon>
        <taxon>Spermatophyta</taxon>
        <taxon>Magnoliopsida</taxon>
        <taxon>eudicotyledons</taxon>
        <taxon>Gunneridae</taxon>
        <taxon>Pentapetalae</taxon>
        <taxon>rosids</taxon>
        <taxon>fabids</taxon>
        <taxon>Fabales</taxon>
        <taxon>Fabaceae</taxon>
        <taxon>Papilionoideae</taxon>
        <taxon>50 kb inversion clade</taxon>
        <taxon>NPAAA clade</taxon>
        <taxon>indigoferoid/millettioid clade</taxon>
        <taxon>Abreae</taxon>
        <taxon>Abrus</taxon>
    </lineage>
</organism>
<dbReference type="Pfam" id="PF13445">
    <property type="entry name" value="zf-RING_UBOX"/>
    <property type="match status" value="1"/>
</dbReference>
<evidence type="ECO:0000256" key="2">
    <source>
        <dbReference type="ARBA" id="ARBA00022771"/>
    </source>
</evidence>
<dbReference type="InterPro" id="IPR017907">
    <property type="entry name" value="Znf_RING_CS"/>
</dbReference>
<dbReference type="GO" id="GO:0043161">
    <property type="term" value="P:proteasome-mediated ubiquitin-dependent protein catabolic process"/>
    <property type="evidence" value="ECO:0007669"/>
    <property type="project" value="TreeGrafter"/>
</dbReference>
<protein>
    <submittedName>
        <fullName evidence="9">E3 ubiquitin-protein ligase PRT1-like isoform X1</fullName>
    </submittedName>
</protein>
<dbReference type="FunFam" id="3.30.40.10:FF:000489">
    <property type="entry name" value="E3 ubiquitin-protein ligase PRT1"/>
    <property type="match status" value="1"/>
</dbReference>
<evidence type="ECO:0000313" key="9">
    <source>
        <dbReference type="RefSeq" id="XP_027360441.1"/>
    </source>
</evidence>
<dbReference type="InterPro" id="IPR043145">
    <property type="entry name" value="Znf_ZZ_sf"/>
</dbReference>
<evidence type="ECO:0000259" key="6">
    <source>
        <dbReference type="PROSITE" id="PS50089"/>
    </source>
</evidence>
<evidence type="ECO:0000256" key="4">
    <source>
        <dbReference type="PROSITE-ProRule" id="PRU00228"/>
    </source>
</evidence>
<dbReference type="KEGG" id="aprc:113868764"/>
<dbReference type="PROSITE" id="PS50135">
    <property type="entry name" value="ZF_ZZ_2"/>
    <property type="match status" value="1"/>
</dbReference>
<dbReference type="PROSITE" id="PS50089">
    <property type="entry name" value="ZF_RING_2"/>
    <property type="match status" value="2"/>
</dbReference>
<feature type="region of interest" description="Disordered" evidence="5">
    <location>
        <begin position="145"/>
        <end position="188"/>
    </location>
</feature>
<feature type="domain" description="RING-type" evidence="6">
    <location>
        <begin position="203"/>
        <end position="241"/>
    </location>
</feature>
<dbReference type="Gene3D" id="3.30.40.10">
    <property type="entry name" value="Zinc/RING finger domain, C3HC4 (zinc finger)"/>
    <property type="match status" value="2"/>
</dbReference>
<dbReference type="PANTHER" id="PTHR15898">
    <property type="entry name" value="BIFUNCTIONAL APOPTOSIS REGULATOR"/>
    <property type="match status" value="1"/>
</dbReference>
<dbReference type="FunFam" id="3.30.40.10:FF:000605">
    <property type="entry name" value="E3 ubiquitin-protein ligase PRT1"/>
    <property type="match status" value="1"/>
</dbReference>